<evidence type="ECO:0000313" key="1">
    <source>
        <dbReference type="EMBL" id="MDJ1496868.1"/>
    </source>
</evidence>
<sequence length="230" mass="26383">MQCQNQSQSSLGLSDTKAINANTTGKDEKISLLLDEGPINTLVFERRLSIGELNTKYRELLLSDQQIREEYHQYLTSIYKEGKEASQHKLQKISRRMSEVDKLNQIELARLISRYGWPSRKLYGDTAASAAWHIAMHSPAEYAQKFIPLVEKAARSGENTIYDYVTLQDRILYKQGKKQNFGAYAYCDLKQGKFVFLPTDDIHIVNKRRRQLGLPVLTENNCELPLGPQN</sequence>
<dbReference type="EMBL" id="JASJOT010000026">
    <property type="protein sequence ID" value="MDJ1496868.1"/>
    <property type="molecule type" value="Genomic_DNA"/>
</dbReference>
<evidence type="ECO:0000313" key="2">
    <source>
        <dbReference type="Proteomes" id="UP001228581"/>
    </source>
</evidence>
<name>A0ABT7CT07_9BACT</name>
<dbReference type="Pfam" id="PF20329">
    <property type="entry name" value="DUF6624"/>
    <property type="match status" value="1"/>
</dbReference>
<dbReference type="RefSeq" id="WP_314001978.1">
    <property type="nucleotide sequence ID" value="NZ_JASJOT010000026.1"/>
</dbReference>
<gene>
    <name evidence="1" type="ORF">QNI19_28290</name>
</gene>
<protein>
    <submittedName>
        <fullName evidence="1">Uncharacterized protein</fullName>
    </submittedName>
</protein>
<dbReference type="InterPro" id="IPR046732">
    <property type="entry name" value="DUF6624"/>
</dbReference>
<proteinExistence type="predicted"/>
<keyword evidence="2" id="KW-1185">Reference proteome</keyword>
<reference evidence="1 2" key="1">
    <citation type="submission" date="2023-05" db="EMBL/GenBank/DDBJ databases">
        <authorList>
            <person name="Zhang X."/>
        </authorList>
    </citation>
    <scope>NUCLEOTIDE SEQUENCE [LARGE SCALE GENOMIC DNA]</scope>
    <source>
        <strain evidence="1 2">DM2B3-1</strain>
    </source>
</reference>
<accession>A0ABT7CT07</accession>
<dbReference type="Proteomes" id="UP001228581">
    <property type="component" value="Unassembled WGS sequence"/>
</dbReference>
<organism evidence="1 2">
    <name type="scientific">Xanthocytophaga flava</name>
    <dbReference type="NCBI Taxonomy" id="3048013"/>
    <lineage>
        <taxon>Bacteria</taxon>
        <taxon>Pseudomonadati</taxon>
        <taxon>Bacteroidota</taxon>
        <taxon>Cytophagia</taxon>
        <taxon>Cytophagales</taxon>
        <taxon>Rhodocytophagaceae</taxon>
        <taxon>Xanthocytophaga</taxon>
    </lineage>
</organism>
<comment type="caution">
    <text evidence="1">The sequence shown here is derived from an EMBL/GenBank/DDBJ whole genome shotgun (WGS) entry which is preliminary data.</text>
</comment>